<organism evidence="4 5">
    <name type="scientific">Spirosoma agri</name>
    <dbReference type="NCBI Taxonomy" id="1987381"/>
    <lineage>
        <taxon>Bacteria</taxon>
        <taxon>Pseudomonadati</taxon>
        <taxon>Bacteroidota</taxon>
        <taxon>Cytophagia</taxon>
        <taxon>Cytophagales</taxon>
        <taxon>Cytophagaceae</taxon>
        <taxon>Spirosoma</taxon>
    </lineage>
</organism>
<keyword evidence="1 4" id="KW-0489">Methyltransferase</keyword>
<protein>
    <submittedName>
        <fullName evidence="4">Class I SAM-dependent methyltransferase</fullName>
    </submittedName>
</protein>
<dbReference type="CDD" id="cd02440">
    <property type="entry name" value="AdoMet_MTases"/>
    <property type="match status" value="1"/>
</dbReference>
<dbReference type="InterPro" id="IPR029063">
    <property type="entry name" value="SAM-dependent_MTases_sf"/>
</dbReference>
<gene>
    <name evidence="4" type="ORF">GK091_25490</name>
</gene>
<dbReference type="Pfam" id="PF13489">
    <property type="entry name" value="Methyltransf_23"/>
    <property type="match status" value="1"/>
</dbReference>
<evidence type="ECO:0000256" key="1">
    <source>
        <dbReference type="ARBA" id="ARBA00022603"/>
    </source>
</evidence>
<keyword evidence="2 4" id="KW-0808">Transferase</keyword>
<reference evidence="4 5" key="1">
    <citation type="submission" date="2020-02" db="EMBL/GenBank/DDBJ databases">
        <title>Draft genome sequence of two Spirosoma agri KCTC 52727 and Spirosoma terrae KCTC 52035.</title>
        <authorList>
            <person name="Rojas J."/>
            <person name="Ambika Manirajan B."/>
            <person name="Ratering S."/>
            <person name="Suarez C."/>
            <person name="Schnell S."/>
        </authorList>
    </citation>
    <scope>NUCLEOTIDE SEQUENCE [LARGE SCALE GENOMIC DNA]</scope>
    <source>
        <strain evidence="4 5">KCTC 52727</strain>
    </source>
</reference>
<evidence type="ECO:0000313" key="4">
    <source>
        <dbReference type="EMBL" id="NEU70256.1"/>
    </source>
</evidence>
<evidence type="ECO:0000256" key="3">
    <source>
        <dbReference type="ARBA" id="ARBA00022691"/>
    </source>
</evidence>
<name>A0A6M0IPP9_9BACT</name>
<dbReference type="GO" id="GO:0008168">
    <property type="term" value="F:methyltransferase activity"/>
    <property type="evidence" value="ECO:0007669"/>
    <property type="project" value="UniProtKB-KW"/>
</dbReference>
<keyword evidence="3" id="KW-0949">S-adenosyl-L-methionine</keyword>
<dbReference type="PANTHER" id="PTHR43464:SF19">
    <property type="entry name" value="UBIQUINONE BIOSYNTHESIS O-METHYLTRANSFERASE, MITOCHONDRIAL"/>
    <property type="match status" value="1"/>
</dbReference>
<sequence>MAMKIMDKSNGYEDFAASFISTRQQAIGASSVRRWAKTLSPKATVLDLGCGTGIPVSKILMDEGMLVYGIDASPTLVQTFHHNFPNTPVTCEAVEDSLFFARQFDAIIAWGLLFLLPMDAQILVLRKAADALSTGGKLLFTAPSQAATWRDMMTSRTSTSLGTQAYKDLLAVWGLRLLEEFDDEGENHYYHAVKI</sequence>
<dbReference type="PANTHER" id="PTHR43464">
    <property type="entry name" value="METHYLTRANSFERASE"/>
    <property type="match status" value="1"/>
</dbReference>
<keyword evidence="5" id="KW-1185">Reference proteome</keyword>
<evidence type="ECO:0000313" key="5">
    <source>
        <dbReference type="Proteomes" id="UP000477386"/>
    </source>
</evidence>
<comment type="caution">
    <text evidence="4">The sequence shown here is derived from an EMBL/GenBank/DDBJ whole genome shotgun (WGS) entry which is preliminary data.</text>
</comment>
<dbReference type="AlphaFoldDB" id="A0A6M0IPP9"/>
<evidence type="ECO:0000256" key="2">
    <source>
        <dbReference type="ARBA" id="ARBA00022679"/>
    </source>
</evidence>
<dbReference type="Gene3D" id="3.40.50.150">
    <property type="entry name" value="Vaccinia Virus protein VP39"/>
    <property type="match status" value="1"/>
</dbReference>
<dbReference type="SUPFAM" id="SSF53335">
    <property type="entry name" value="S-adenosyl-L-methionine-dependent methyltransferases"/>
    <property type="match status" value="1"/>
</dbReference>
<dbReference type="GO" id="GO:0032259">
    <property type="term" value="P:methylation"/>
    <property type="evidence" value="ECO:0007669"/>
    <property type="project" value="UniProtKB-KW"/>
</dbReference>
<proteinExistence type="predicted"/>
<dbReference type="EMBL" id="JAAGNZ010000003">
    <property type="protein sequence ID" value="NEU70256.1"/>
    <property type="molecule type" value="Genomic_DNA"/>
</dbReference>
<dbReference type="Proteomes" id="UP000477386">
    <property type="component" value="Unassembled WGS sequence"/>
</dbReference>
<accession>A0A6M0IPP9</accession>